<reference evidence="1" key="2">
    <citation type="submission" date="2020-09" db="EMBL/GenBank/DDBJ databases">
        <authorList>
            <person name="Sun Q."/>
            <person name="Ohkuma M."/>
        </authorList>
    </citation>
    <scope>NUCLEOTIDE SEQUENCE</scope>
    <source>
        <strain evidence="1">JCM 1480</strain>
    </source>
</reference>
<reference evidence="2 4" key="3">
    <citation type="submission" date="2021-01" db="EMBL/GenBank/DDBJ databases">
        <title>Sequencing the genomes of 1000 actinobacteria strains.</title>
        <authorList>
            <person name="Klenk H.-P."/>
        </authorList>
    </citation>
    <scope>NUCLEOTIDE SEQUENCE [LARGE SCALE GENOMIC DNA]</scope>
    <source>
        <strain evidence="2 4">DSM 20542</strain>
    </source>
</reference>
<dbReference type="Proteomes" id="UP000648535">
    <property type="component" value="Unassembled WGS sequence"/>
</dbReference>
<dbReference type="InterPro" id="IPR049457">
    <property type="entry name" value="Emfourin"/>
</dbReference>
<dbReference type="AlphaFoldDB" id="A0A8H9L2H3"/>
<evidence type="ECO:0000313" key="3">
    <source>
        <dbReference type="Proteomes" id="UP000648535"/>
    </source>
</evidence>
<reference evidence="1" key="1">
    <citation type="journal article" date="2014" name="Int. J. Syst. Evol. Microbiol.">
        <title>Complete genome sequence of Corynebacterium casei LMG S-19264T (=DSM 44701T), isolated from a smear-ripened cheese.</title>
        <authorList>
            <consortium name="US DOE Joint Genome Institute (JGI-PGF)"/>
            <person name="Walter F."/>
            <person name="Albersmeier A."/>
            <person name="Kalinowski J."/>
            <person name="Ruckert C."/>
        </authorList>
    </citation>
    <scope>NUCLEOTIDE SEQUENCE</scope>
    <source>
        <strain evidence="1">JCM 1480</strain>
    </source>
</reference>
<protein>
    <submittedName>
        <fullName evidence="1">Uncharacterized protein</fullName>
    </submittedName>
</protein>
<accession>A0A8H9L2H3</accession>
<evidence type="ECO:0000313" key="1">
    <source>
        <dbReference type="EMBL" id="GGL06187.1"/>
    </source>
</evidence>
<dbReference type="RefSeq" id="WP_175328443.1">
    <property type="nucleotide sequence ID" value="NZ_BMOI01000011.1"/>
</dbReference>
<proteinExistence type="predicted"/>
<gene>
    <name evidence="1" type="ORF">GCM10009769_25550</name>
    <name evidence="2" type="ORF">JOE58_000252</name>
</gene>
<evidence type="ECO:0000313" key="2">
    <source>
        <dbReference type="EMBL" id="MBM7801001.1"/>
    </source>
</evidence>
<organism evidence="1 3">
    <name type="scientific">Curtobacterium luteum</name>
    <dbReference type="NCBI Taxonomy" id="33881"/>
    <lineage>
        <taxon>Bacteria</taxon>
        <taxon>Bacillati</taxon>
        <taxon>Actinomycetota</taxon>
        <taxon>Actinomycetes</taxon>
        <taxon>Micrococcales</taxon>
        <taxon>Microbacteriaceae</taxon>
        <taxon>Curtobacterium</taxon>
    </lineage>
</organism>
<dbReference type="Proteomes" id="UP000746584">
    <property type="component" value="Unassembled WGS sequence"/>
</dbReference>
<dbReference type="EMBL" id="BMOI01000011">
    <property type="protein sequence ID" value="GGL06187.1"/>
    <property type="molecule type" value="Genomic_DNA"/>
</dbReference>
<sequence length="89" mass="9688">MHIEVRRSGGFAGTTRGWQVDTDTCDDPAAWTDLVGTLPGDVPAPSPVVRDDFTWTITLEQRTVSIPGSRLDGPWAALVTRVRDEGHTV</sequence>
<dbReference type="Pfam" id="PF20242">
    <property type="entry name" value="Emfourin"/>
    <property type="match status" value="1"/>
</dbReference>
<evidence type="ECO:0000313" key="4">
    <source>
        <dbReference type="Proteomes" id="UP000746584"/>
    </source>
</evidence>
<keyword evidence="4" id="KW-1185">Reference proteome</keyword>
<name>A0A8H9L2H3_9MICO</name>
<comment type="caution">
    <text evidence="1">The sequence shown here is derived from an EMBL/GenBank/DDBJ whole genome shotgun (WGS) entry which is preliminary data.</text>
</comment>
<dbReference type="EMBL" id="JAFBCG010000001">
    <property type="protein sequence ID" value="MBM7801001.1"/>
    <property type="molecule type" value="Genomic_DNA"/>
</dbReference>